<comment type="caution">
    <text evidence="1">The sequence shown here is derived from an EMBL/GenBank/DDBJ whole genome shotgun (WGS) entry which is preliminary data.</text>
</comment>
<accession>A0ABS3WRA9</accession>
<proteinExistence type="predicted"/>
<protein>
    <submittedName>
        <fullName evidence="1">Uncharacterized protein</fullName>
    </submittedName>
</protein>
<dbReference type="EMBL" id="JAFFZN010000006">
    <property type="protein sequence ID" value="MBO8185656.1"/>
    <property type="molecule type" value="Genomic_DNA"/>
</dbReference>
<evidence type="ECO:0000313" key="1">
    <source>
        <dbReference type="EMBL" id="MBO8185656.1"/>
    </source>
</evidence>
<name>A0ABS3WRA9_9ACTN</name>
<organism evidence="1 2">
    <name type="scientific">Streptomyces spirodelae</name>
    <dbReference type="NCBI Taxonomy" id="2812904"/>
    <lineage>
        <taxon>Bacteria</taxon>
        <taxon>Bacillati</taxon>
        <taxon>Actinomycetota</taxon>
        <taxon>Actinomycetes</taxon>
        <taxon>Kitasatosporales</taxon>
        <taxon>Streptomycetaceae</taxon>
        <taxon>Streptomyces</taxon>
    </lineage>
</organism>
<sequence length="169" mass="19269">MGPTPEQIRAALPERWHKEYDRSISGLTGSPLELTLDFWDHHSRTLTALGPVTEQERHTGELLRQRDAVLQRSPDAREALRLDGEAGSGYRIRFTETAQEQVRERYHEEYDMRQVISERLPDPRAESTVVRPGAGSDDFREALIYKWAIAYIAGSDGTKPLVMVTTFNC</sequence>
<dbReference type="RefSeq" id="WP_209264466.1">
    <property type="nucleotide sequence ID" value="NZ_JAFFZN010000006.1"/>
</dbReference>
<evidence type="ECO:0000313" key="2">
    <source>
        <dbReference type="Proteomes" id="UP001518976"/>
    </source>
</evidence>
<reference evidence="1 2" key="1">
    <citation type="submission" date="2021-02" db="EMBL/GenBank/DDBJ databases">
        <title>Streptomyces spirodelae sp. nov., isolated from duckweed.</title>
        <authorList>
            <person name="Saimee Y."/>
            <person name="Duangmal K."/>
        </authorList>
    </citation>
    <scope>NUCLEOTIDE SEQUENCE [LARGE SCALE GENOMIC DNA]</scope>
    <source>
        <strain evidence="1 2">DW4-2</strain>
    </source>
</reference>
<dbReference type="Proteomes" id="UP001518976">
    <property type="component" value="Unassembled WGS sequence"/>
</dbReference>
<keyword evidence="2" id="KW-1185">Reference proteome</keyword>
<gene>
    <name evidence="1" type="ORF">JW592_09295</name>
</gene>